<accession>A0A5D0CRL2</accession>
<evidence type="ECO:0000259" key="7">
    <source>
        <dbReference type="Pfam" id="PF08874"/>
    </source>
</evidence>
<dbReference type="InterPro" id="IPR014973">
    <property type="entry name" value="DUF1835"/>
</dbReference>
<dbReference type="AlphaFoldDB" id="A0A5D0CRL2"/>
<feature type="domain" description="RNA polymerase sigma factor 70 region 4 type 2" evidence="6">
    <location>
        <begin position="94"/>
        <end position="145"/>
    </location>
</feature>
<dbReference type="InterPro" id="IPR036388">
    <property type="entry name" value="WH-like_DNA-bd_sf"/>
</dbReference>
<evidence type="ECO:0000256" key="1">
    <source>
        <dbReference type="ARBA" id="ARBA00010641"/>
    </source>
</evidence>
<dbReference type="InterPro" id="IPR039425">
    <property type="entry name" value="RNA_pol_sigma-70-like"/>
</dbReference>
<dbReference type="SUPFAM" id="SSF88659">
    <property type="entry name" value="Sigma3 and sigma4 domains of RNA polymerase sigma factors"/>
    <property type="match status" value="1"/>
</dbReference>
<proteinExistence type="inferred from homology"/>
<dbReference type="GO" id="GO:0006352">
    <property type="term" value="P:DNA-templated transcription initiation"/>
    <property type="evidence" value="ECO:0007669"/>
    <property type="project" value="InterPro"/>
</dbReference>
<evidence type="ECO:0000313" key="9">
    <source>
        <dbReference type="Proteomes" id="UP000325218"/>
    </source>
</evidence>
<reference evidence="8 9" key="1">
    <citation type="submission" date="2019-08" db="EMBL/GenBank/DDBJ databases">
        <title>Genome sequencing of Paenibacillus faecis DSM 23593(T).</title>
        <authorList>
            <person name="Kook J.-K."/>
            <person name="Park S.-N."/>
            <person name="Lim Y.K."/>
        </authorList>
    </citation>
    <scope>NUCLEOTIDE SEQUENCE [LARGE SCALE GENOMIC DNA]</scope>
    <source>
        <strain evidence="8 9">DSM 23593</strain>
    </source>
</reference>
<keyword evidence="2" id="KW-0805">Transcription regulation</keyword>
<dbReference type="Proteomes" id="UP000325218">
    <property type="component" value="Unassembled WGS sequence"/>
</dbReference>
<dbReference type="InterPro" id="IPR013324">
    <property type="entry name" value="RNA_pol_sigma_r3/r4-like"/>
</dbReference>
<dbReference type="CDD" id="cd06171">
    <property type="entry name" value="Sigma70_r4"/>
    <property type="match status" value="1"/>
</dbReference>
<dbReference type="Pfam" id="PF08281">
    <property type="entry name" value="Sigma70_r4_2"/>
    <property type="match status" value="1"/>
</dbReference>
<sequence length="506" mass="57300">MAKTVAYGKLKDHQLAEDAVQEAFTEAFLHLDRLKTAEAFPGWFKTIVLRQCYRILRRKRERAVPYEEADEGIRQTGQTDRVAERVIERELQRSVRDSLATLTAPMRLAIELFYFQGYTLQEISAFTGTSVPALKKRLHDARKKLRGSLPVADLVSVYHQLYEGGRKMLHLVNGDVVEQKLRQGGVQGDILVWREIYTHGPIFAKPEEAGSRARRAKYLEETLGIPGAEYIRISETQEKVLGEVRNYEEVVLWFEHDLFDQTMLCYLLSRFSGLDLGRTKLNLLCIGEYPGVEGFRGLGQLTPQQLGAMSGTWTPVGAEQLELGAKFWEAYTSVDPAYLQELLDRNTSALPFAKEAFRLHLERYPSVKNGLGIVEETTLQFVRDGVNRPLELFRLVGDRLSLFGMGDLQFWHILRSMSLEPCPLLHLRGVASFPGYGQKAEALREGTVEITGFGDRVLNGDEDAAARRGVDGWYGGVHLQGQVPEWRWDASRRRIQGPLTESNSPT</sequence>
<dbReference type="InterPro" id="IPR013249">
    <property type="entry name" value="RNA_pol_sigma70_r4_t2"/>
</dbReference>
<dbReference type="Gene3D" id="1.10.1740.10">
    <property type="match status" value="1"/>
</dbReference>
<evidence type="ECO:0000256" key="4">
    <source>
        <dbReference type="ARBA" id="ARBA00023163"/>
    </source>
</evidence>
<feature type="domain" description="RNA polymerase sigma-70 region 2" evidence="5">
    <location>
        <begin position="3"/>
        <end position="60"/>
    </location>
</feature>
<evidence type="ECO:0000313" key="8">
    <source>
        <dbReference type="EMBL" id="TYA12616.1"/>
    </source>
</evidence>
<evidence type="ECO:0000256" key="3">
    <source>
        <dbReference type="ARBA" id="ARBA00023082"/>
    </source>
</evidence>
<dbReference type="InterPro" id="IPR014284">
    <property type="entry name" value="RNA_pol_sigma-70_dom"/>
</dbReference>
<dbReference type="InterPro" id="IPR013325">
    <property type="entry name" value="RNA_pol_sigma_r2"/>
</dbReference>
<dbReference type="PANTHER" id="PTHR43133:SF51">
    <property type="entry name" value="RNA POLYMERASE SIGMA FACTOR"/>
    <property type="match status" value="1"/>
</dbReference>
<evidence type="ECO:0000256" key="2">
    <source>
        <dbReference type="ARBA" id="ARBA00023015"/>
    </source>
</evidence>
<evidence type="ECO:0000259" key="6">
    <source>
        <dbReference type="Pfam" id="PF08281"/>
    </source>
</evidence>
<keyword evidence="3" id="KW-0731">Sigma factor</keyword>
<dbReference type="InterPro" id="IPR007627">
    <property type="entry name" value="RNA_pol_sigma70_r2"/>
</dbReference>
<dbReference type="PANTHER" id="PTHR43133">
    <property type="entry name" value="RNA POLYMERASE ECF-TYPE SIGMA FACTO"/>
    <property type="match status" value="1"/>
</dbReference>
<name>A0A5D0CRL2_9BACL</name>
<evidence type="ECO:0000259" key="5">
    <source>
        <dbReference type="Pfam" id="PF04542"/>
    </source>
</evidence>
<comment type="similarity">
    <text evidence="1">Belongs to the sigma-70 factor family. ECF subfamily.</text>
</comment>
<dbReference type="Pfam" id="PF08874">
    <property type="entry name" value="DUF1835"/>
    <property type="match status" value="1"/>
</dbReference>
<protein>
    <submittedName>
        <fullName evidence="8">Sigma-70 family RNA polymerase sigma factor</fullName>
    </submittedName>
</protein>
<dbReference type="OrthoDB" id="127805at2"/>
<keyword evidence="9" id="KW-1185">Reference proteome</keyword>
<dbReference type="NCBIfam" id="TIGR02937">
    <property type="entry name" value="sigma70-ECF"/>
    <property type="match status" value="1"/>
</dbReference>
<gene>
    <name evidence="8" type="ORF">FRY98_15685</name>
</gene>
<organism evidence="8 9">
    <name type="scientific">Paenibacillus faecis</name>
    <dbReference type="NCBI Taxonomy" id="862114"/>
    <lineage>
        <taxon>Bacteria</taxon>
        <taxon>Bacillati</taxon>
        <taxon>Bacillota</taxon>
        <taxon>Bacilli</taxon>
        <taxon>Bacillales</taxon>
        <taxon>Paenibacillaceae</taxon>
        <taxon>Paenibacillus</taxon>
    </lineage>
</organism>
<feature type="domain" description="DUF1835" evidence="7">
    <location>
        <begin position="169"/>
        <end position="272"/>
    </location>
</feature>
<dbReference type="Pfam" id="PF04542">
    <property type="entry name" value="Sigma70_r2"/>
    <property type="match status" value="1"/>
</dbReference>
<dbReference type="SUPFAM" id="SSF88946">
    <property type="entry name" value="Sigma2 domain of RNA polymerase sigma factors"/>
    <property type="match status" value="1"/>
</dbReference>
<dbReference type="Gene3D" id="1.10.10.10">
    <property type="entry name" value="Winged helix-like DNA-binding domain superfamily/Winged helix DNA-binding domain"/>
    <property type="match status" value="1"/>
</dbReference>
<keyword evidence="4" id="KW-0804">Transcription</keyword>
<comment type="caution">
    <text evidence="8">The sequence shown here is derived from an EMBL/GenBank/DDBJ whole genome shotgun (WGS) entry which is preliminary data.</text>
</comment>
<dbReference type="EMBL" id="VSDO01000003">
    <property type="protein sequence ID" value="TYA12616.1"/>
    <property type="molecule type" value="Genomic_DNA"/>
</dbReference>
<dbReference type="GO" id="GO:0003677">
    <property type="term" value="F:DNA binding"/>
    <property type="evidence" value="ECO:0007669"/>
    <property type="project" value="InterPro"/>
</dbReference>
<dbReference type="GO" id="GO:0016987">
    <property type="term" value="F:sigma factor activity"/>
    <property type="evidence" value="ECO:0007669"/>
    <property type="project" value="UniProtKB-KW"/>
</dbReference>